<evidence type="ECO:0000256" key="1">
    <source>
        <dbReference type="SAM" id="MobiDB-lite"/>
    </source>
</evidence>
<feature type="region of interest" description="Disordered" evidence="1">
    <location>
        <begin position="1"/>
        <end position="26"/>
    </location>
</feature>
<evidence type="ECO:0000313" key="4">
    <source>
        <dbReference type="Proteomes" id="UP000462363"/>
    </source>
</evidence>
<dbReference type="AlphaFoldDB" id="A0A844F500"/>
<proteinExistence type="predicted"/>
<name>A0A844F500_CLOSV</name>
<dbReference type="Proteomes" id="UP000462363">
    <property type="component" value="Unassembled WGS sequence"/>
</dbReference>
<keyword evidence="2" id="KW-1133">Transmembrane helix</keyword>
<feature type="transmembrane region" description="Helical" evidence="2">
    <location>
        <begin position="51"/>
        <end position="68"/>
    </location>
</feature>
<protein>
    <submittedName>
        <fullName evidence="3">Uncharacterized protein</fullName>
    </submittedName>
</protein>
<keyword evidence="2" id="KW-0812">Transmembrane</keyword>
<keyword evidence="2" id="KW-0472">Membrane</keyword>
<dbReference type="RefSeq" id="WP_004606023.1">
    <property type="nucleotide sequence ID" value="NZ_AP024846.1"/>
</dbReference>
<evidence type="ECO:0000313" key="3">
    <source>
        <dbReference type="EMBL" id="MSS41368.1"/>
    </source>
</evidence>
<gene>
    <name evidence="3" type="ORF">FYJ37_13715</name>
</gene>
<evidence type="ECO:0000256" key="2">
    <source>
        <dbReference type="SAM" id="Phobius"/>
    </source>
</evidence>
<organism evidence="3 4">
    <name type="scientific">Clostridium scindens (strain JCM 10418 / VPI 12708)</name>
    <dbReference type="NCBI Taxonomy" id="29347"/>
    <lineage>
        <taxon>Bacteria</taxon>
        <taxon>Bacillati</taxon>
        <taxon>Bacillota</taxon>
        <taxon>Clostridia</taxon>
        <taxon>Lachnospirales</taxon>
        <taxon>Lachnospiraceae</taxon>
    </lineage>
</organism>
<comment type="caution">
    <text evidence="3">The sequence shown here is derived from an EMBL/GenBank/DDBJ whole genome shotgun (WGS) entry which is preliminary data.</text>
</comment>
<feature type="compositionally biased region" description="Basic and acidic residues" evidence="1">
    <location>
        <begin position="1"/>
        <end position="16"/>
    </location>
</feature>
<sequence length="100" mass="11512">MNDSEKRRRQLLEETRSLYSDRNSPPAVHPRYKFAYARLYGSEDEMAPGTFGLRLFLCFMLFAAFVAMDNNGITVKSVSSDRIVQEITTDLDVAEVWKNL</sequence>
<accession>A0A844F500</accession>
<dbReference type="EMBL" id="VUMB01000033">
    <property type="protein sequence ID" value="MSS41368.1"/>
    <property type="molecule type" value="Genomic_DNA"/>
</dbReference>
<dbReference type="GeneID" id="62697253"/>
<reference evidence="3 4" key="1">
    <citation type="submission" date="2019-08" db="EMBL/GenBank/DDBJ databases">
        <title>In-depth cultivation of the pig gut microbiome towards novel bacterial diversity and tailored functional studies.</title>
        <authorList>
            <person name="Wylensek D."/>
            <person name="Hitch T.C.A."/>
            <person name="Clavel T."/>
        </authorList>
    </citation>
    <scope>NUCLEOTIDE SEQUENCE [LARGE SCALE GENOMIC DNA]</scope>
    <source>
        <strain evidence="3 4">BL-389-WT-3D</strain>
    </source>
</reference>